<reference evidence="2" key="1">
    <citation type="submission" date="2015-04" db="UniProtKB">
        <authorList>
            <consortium name="EnsemblPlants"/>
        </authorList>
    </citation>
    <scope>IDENTIFICATION</scope>
</reference>
<name>A0A0E0JFW8_ORYPU</name>
<keyword evidence="3" id="KW-1185">Reference proteome</keyword>
<feature type="region of interest" description="Disordered" evidence="1">
    <location>
        <begin position="47"/>
        <end position="67"/>
    </location>
</feature>
<dbReference type="Gramene" id="OPUNC01G07920.1">
    <property type="protein sequence ID" value="OPUNC01G07920.1"/>
    <property type="gene ID" value="OPUNC01G07920"/>
</dbReference>
<evidence type="ECO:0000256" key="1">
    <source>
        <dbReference type="SAM" id="MobiDB-lite"/>
    </source>
</evidence>
<feature type="compositionally biased region" description="Low complexity" evidence="1">
    <location>
        <begin position="56"/>
        <end position="65"/>
    </location>
</feature>
<evidence type="ECO:0000313" key="3">
    <source>
        <dbReference type="Proteomes" id="UP000026962"/>
    </source>
</evidence>
<protein>
    <submittedName>
        <fullName evidence="2">Uncharacterized protein</fullName>
    </submittedName>
</protein>
<proteinExistence type="predicted"/>
<evidence type="ECO:0000313" key="2">
    <source>
        <dbReference type="EnsemblPlants" id="OPUNC01G07920.1"/>
    </source>
</evidence>
<dbReference type="HOGENOM" id="CLU_2296263_0_0_1"/>
<accession>A0A0E0JFW8</accession>
<dbReference type="Proteomes" id="UP000026962">
    <property type="component" value="Chromosome 1"/>
</dbReference>
<reference evidence="2" key="2">
    <citation type="submission" date="2018-05" db="EMBL/GenBank/DDBJ databases">
        <title>OpunRS2 (Oryza punctata Reference Sequence Version 2).</title>
        <authorList>
            <person name="Zhang J."/>
            <person name="Kudrna D."/>
            <person name="Lee S."/>
            <person name="Talag J."/>
            <person name="Welchert J."/>
            <person name="Wing R.A."/>
        </authorList>
    </citation>
    <scope>NUCLEOTIDE SEQUENCE [LARGE SCALE GENOMIC DNA]</scope>
</reference>
<dbReference type="EnsemblPlants" id="OPUNC01G07920.1">
    <property type="protein sequence ID" value="OPUNC01G07920.1"/>
    <property type="gene ID" value="OPUNC01G07920"/>
</dbReference>
<dbReference type="AlphaFoldDB" id="A0A0E0JFW8"/>
<sequence>MTLLKRRDPHPRREPISLRVLASPARRHSPRRRVVWVSAATYMRARWRRRRRSKRQASSSSPRPSLFLAGSRRSILAGSVSARTKLDQIQSTAQQLDGARS</sequence>
<organism evidence="2">
    <name type="scientific">Oryza punctata</name>
    <name type="common">Red rice</name>
    <dbReference type="NCBI Taxonomy" id="4537"/>
    <lineage>
        <taxon>Eukaryota</taxon>
        <taxon>Viridiplantae</taxon>
        <taxon>Streptophyta</taxon>
        <taxon>Embryophyta</taxon>
        <taxon>Tracheophyta</taxon>
        <taxon>Spermatophyta</taxon>
        <taxon>Magnoliopsida</taxon>
        <taxon>Liliopsida</taxon>
        <taxon>Poales</taxon>
        <taxon>Poaceae</taxon>
        <taxon>BOP clade</taxon>
        <taxon>Oryzoideae</taxon>
        <taxon>Oryzeae</taxon>
        <taxon>Oryzinae</taxon>
        <taxon>Oryza</taxon>
    </lineage>
</organism>